<keyword evidence="6" id="KW-1133">Transmembrane helix</keyword>
<keyword evidence="3 5" id="KW-0547">Nucleotide-binding</keyword>
<dbReference type="InterPro" id="IPR000873">
    <property type="entry name" value="AMP-dep_synth/lig_dom"/>
</dbReference>
<comment type="pathway">
    <text evidence="5">Quinol/quinone metabolism; 1,4-dihydroxy-2-naphthoate biosynthesis; 1,4-dihydroxy-2-naphthoate from chorismate: step 5/7.</text>
</comment>
<dbReference type="Pfam" id="PF13193">
    <property type="entry name" value="AMP-binding_C"/>
    <property type="match status" value="1"/>
</dbReference>
<comment type="similarity">
    <text evidence="5">Belongs to the ATP-dependent AMP-binding enzyme family. MenE subfamily.</text>
</comment>
<evidence type="ECO:0000259" key="8">
    <source>
        <dbReference type="Pfam" id="PF13193"/>
    </source>
</evidence>
<evidence type="ECO:0000256" key="6">
    <source>
        <dbReference type="SAM" id="Phobius"/>
    </source>
</evidence>
<gene>
    <name evidence="5" type="primary">menE</name>
    <name evidence="9" type="ORF">HB912_05760</name>
</gene>
<dbReference type="InterPro" id="IPR042099">
    <property type="entry name" value="ANL_N_sf"/>
</dbReference>
<dbReference type="NCBIfam" id="NF002966">
    <property type="entry name" value="PRK03640.1"/>
    <property type="match status" value="1"/>
</dbReference>
<dbReference type="InterPro" id="IPR025110">
    <property type="entry name" value="AMP-bd_C"/>
</dbReference>
<dbReference type="InterPro" id="IPR045851">
    <property type="entry name" value="AMP-bd_C_sf"/>
</dbReference>
<proteinExistence type="inferred from homology"/>
<evidence type="ECO:0000259" key="7">
    <source>
        <dbReference type="Pfam" id="PF00501"/>
    </source>
</evidence>
<dbReference type="SUPFAM" id="SSF56801">
    <property type="entry name" value="Acetyl-CoA synthetase-like"/>
    <property type="match status" value="1"/>
</dbReference>
<feature type="transmembrane region" description="Helical" evidence="6">
    <location>
        <begin position="60"/>
        <end position="79"/>
    </location>
</feature>
<keyword evidence="4 5" id="KW-0067">ATP-binding</keyword>
<dbReference type="InterPro" id="IPR050237">
    <property type="entry name" value="ATP-dep_AMP-bd_enzyme"/>
</dbReference>
<dbReference type="Pfam" id="PF00501">
    <property type="entry name" value="AMP-binding"/>
    <property type="match status" value="1"/>
</dbReference>
<keyword evidence="2 5" id="KW-0436">Ligase</keyword>
<feature type="domain" description="AMP-dependent synthetase/ligase" evidence="7">
    <location>
        <begin position="8"/>
        <end position="343"/>
    </location>
</feature>
<dbReference type="Gene3D" id="3.40.50.12780">
    <property type="entry name" value="N-terminal domain of ligase-like"/>
    <property type="match status" value="1"/>
</dbReference>
<dbReference type="HAMAP" id="MF_00731">
    <property type="entry name" value="MenE"/>
    <property type="match status" value="1"/>
</dbReference>
<dbReference type="EC" id="6.2.1.26" evidence="5"/>
<dbReference type="NCBIfam" id="TIGR01923">
    <property type="entry name" value="menE"/>
    <property type="match status" value="1"/>
</dbReference>
<accession>A0A841ZRB4</accession>
<evidence type="ECO:0000313" key="10">
    <source>
        <dbReference type="Proteomes" id="UP000559885"/>
    </source>
</evidence>
<name>A0A841ZRB4_9LIST</name>
<keyword evidence="1 5" id="KW-0474">Menaquinone biosynthesis</keyword>
<evidence type="ECO:0000256" key="4">
    <source>
        <dbReference type="ARBA" id="ARBA00022840"/>
    </source>
</evidence>
<evidence type="ECO:0000313" key="9">
    <source>
        <dbReference type="EMBL" id="MBC1521161.1"/>
    </source>
</evidence>
<reference evidence="9 10" key="1">
    <citation type="submission" date="2020-03" db="EMBL/GenBank/DDBJ databases">
        <title>Soil Listeria distribution.</title>
        <authorList>
            <person name="Liao J."/>
            <person name="Wiedmann M."/>
        </authorList>
    </citation>
    <scope>NUCLEOTIDE SEQUENCE [LARGE SCALE GENOMIC DNA]</scope>
    <source>
        <strain evidence="9 10">FSL L7-1507</strain>
    </source>
</reference>
<comment type="pathway">
    <text evidence="5">Quinol/quinone metabolism; menaquinone biosynthesis.</text>
</comment>
<keyword evidence="6" id="KW-0472">Membrane</keyword>
<dbReference type="EMBL" id="JAARRM010000001">
    <property type="protein sequence ID" value="MBC1521161.1"/>
    <property type="molecule type" value="Genomic_DNA"/>
</dbReference>
<dbReference type="Gene3D" id="3.30.300.30">
    <property type="match status" value="1"/>
</dbReference>
<dbReference type="AlphaFoldDB" id="A0A841ZRB4"/>
<keyword evidence="6" id="KW-0812">Transmembrane</keyword>
<evidence type="ECO:0000256" key="5">
    <source>
        <dbReference type="HAMAP-Rule" id="MF_00731"/>
    </source>
</evidence>
<dbReference type="UniPathway" id="UPA00079"/>
<organism evidence="9 10">
    <name type="scientific">Listeria aquatica</name>
    <dbReference type="NCBI Taxonomy" id="1494960"/>
    <lineage>
        <taxon>Bacteria</taxon>
        <taxon>Bacillati</taxon>
        <taxon>Bacillota</taxon>
        <taxon>Bacilli</taxon>
        <taxon>Bacillales</taxon>
        <taxon>Listeriaceae</taxon>
        <taxon>Listeria</taxon>
    </lineage>
</organism>
<comment type="function">
    <text evidence="5">Converts 2-succinylbenzoate (OSB) to 2-succinylbenzoyl-CoA (OSB-CoA).</text>
</comment>
<evidence type="ECO:0000256" key="3">
    <source>
        <dbReference type="ARBA" id="ARBA00022741"/>
    </source>
</evidence>
<dbReference type="PANTHER" id="PTHR43767:SF1">
    <property type="entry name" value="NONRIBOSOMAL PEPTIDE SYNTHASE PES1 (EUROFUNG)-RELATED"/>
    <property type="match status" value="1"/>
</dbReference>
<dbReference type="GO" id="GO:0005524">
    <property type="term" value="F:ATP binding"/>
    <property type="evidence" value="ECO:0007669"/>
    <property type="project" value="UniProtKB-KW"/>
</dbReference>
<dbReference type="PROSITE" id="PS00455">
    <property type="entry name" value="AMP_BINDING"/>
    <property type="match status" value="1"/>
</dbReference>
<feature type="transmembrane region" description="Helical" evidence="6">
    <location>
        <begin position="183"/>
        <end position="204"/>
    </location>
</feature>
<evidence type="ECO:0000256" key="1">
    <source>
        <dbReference type="ARBA" id="ARBA00022428"/>
    </source>
</evidence>
<dbReference type="InterPro" id="IPR010192">
    <property type="entry name" value="MenE"/>
</dbReference>
<dbReference type="PANTHER" id="PTHR43767">
    <property type="entry name" value="LONG-CHAIN-FATTY-ACID--COA LIGASE"/>
    <property type="match status" value="1"/>
</dbReference>
<dbReference type="InterPro" id="IPR020845">
    <property type="entry name" value="AMP-binding_CS"/>
</dbReference>
<dbReference type="GO" id="GO:0008756">
    <property type="term" value="F:o-succinylbenzoate-CoA ligase activity"/>
    <property type="evidence" value="ECO:0007669"/>
    <property type="project" value="UniProtKB-UniRule"/>
</dbReference>
<evidence type="ECO:0000256" key="2">
    <source>
        <dbReference type="ARBA" id="ARBA00022598"/>
    </source>
</evidence>
<comment type="caution">
    <text evidence="9">The sequence shown here is derived from an EMBL/GenBank/DDBJ whole genome shotgun (WGS) entry which is preliminary data.</text>
</comment>
<feature type="domain" description="AMP-binding enzyme C-terminal" evidence="8">
    <location>
        <begin position="393"/>
        <end position="466"/>
    </location>
</feature>
<sequence length="476" mass="52717">MENWLKMRAQLSGEKTALYFEGKSFSFAEVYETARTFAMRLSAFGIKKRDFVGLLGQNDAATYFWIHAMGLIGAIPVFLNNRLSASEMNYQLADSGAKLCLFQDDFAEKAADLKVSVQAFSTLEATSGAVFSEASLDLADVASLMYTSGTTGKPKGVLQTFGNHFFSATASMLNFGFQKERDAWLCVVPIFHISGLSILMRSLIYGMPVYLERKFDVMKVVPLLESGKVTHISVVFTMLKRLLDWEPAIQVHPHLRVVLLGGSAAPAEVVSKSLERGFPLVQSFGMTETASQVVSLSPEEAHGKIGSSGKILFPSELKIVKQQETDRDGEIWIKGPTIFAGYLHNESATKEAFSDGYFKTGDMGYLDEDGYLFVSERRSDLIISGGENVYPTEVEHVLLSFPEILEAAVVGEKNAEWGEIPVAHLVVHSEIDQKAILTRLQAQLASFKIPKRFVFHETLPRTASGKIQRHKLKEKN</sequence>
<dbReference type="UniPathway" id="UPA01057">
    <property type="reaction ID" value="UER00166"/>
</dbReference>
<protein>
    <recommendedName>
        <fullName evidence="5">2-succinylbenzoate--CoA ligase</fullName>
        <ecNumber evidence="5">6.2.1.26</ecNumber>
    </recommendedName>
    <alternativeName>
        <fullName evidence="5">o-succinylbenzoyl-CoA synthetase</fullName>
        <shortName evidence="5">OSB-CoA synthetase</shortName>
    </alternativeName>
</protein>
<comment type="catalytic activity">
    <reaction evidence="5">
        <text>2-succinylbenzoate + ATP + CoA = 2-succinylbenzoyl-CoA + AMP + diphosphate</text>
        <dbReference type="Rhea" id="RHEA:17009"/>
        <dbReference type="ChEBI" id="CHEBI:18325"/>
        <dbReference type="ChEBI" id="CHEBI:30616"/>
        <dbReference type="ChEBI" id="CHEBI:33019"/>
        <dbReference type="ChEBI" id="CHEBI:57287"/>
        <dbReference type="ChEBI" id="CHEBI:57364"/>
        <dbReference type="ChEBI" id="CHEBI:456215"/>
        <dbReference type="EC" id="6.2.1.26"/>
    </reaction>
</comment>
<dbReference type="GO" id="GO:0009234">
    <property type="term" value="P:menaquinone biosynthetic process"/>
    <property type="evidence" value="ECO:0007669"/>
    <property type="project" value="UniProtKB-UniRule"/>
</dbReference>
<dbReference type="Proteomes" id="UP000559885">
    <property type="component" value="Unassembled WGS sequence"/>
</dbReference>
<dbReference type="RefSeq" id="WP_185372791.1">
    <property type="nucleotide sequence ID" value="NZ_JAARRM010000001.1"/>
</dbReference>